<dbReference type="EMBL" id="PIQO01000046">
    <property type="protein sequence ID" value="PKR82421.1"/>
    <property type="molecule type" value="Genomic_DNA"/>
</dbReference>
<proteinExistence type="predicted"/>
<dbReference type="RefSeq" id="WP_101356798.1">
    <property type="nucleotide sequence ID" value="NZ_PIQO01000046.1"/>
</dbReference>
<protein>
    <submittedName>
        <fullName evidence="1">Uncharacterized protein</fullName>
    </submittedName>
</protein>
<gene>
    <name evidence="1" type="ORF">CWO92_24565</name>
</gene>
<reference evidence="1 2" key="1">
    <citation type="submission" date="2017-11" db="EMBL/GenBank/DDBJ databases">
        <title>Bacillus camelliae sp. nov., isolated from pu'er tea.</title>
        <authorList>
            <person name="Niu L."/>
        </authorList>
    </citation>
    <scope>NUCLEOTIDE SEQUENCE [LARGE SCALE GENOMIC DNA]</scope>
    <source>
        <strain evidence="1 2">7578-1</strain>
    </source>
</reference>
<dbReference type="OrthoDB" id="2971526at2"/>
<organism evidence="1 2">
    <name type="scientific">Heyndrickxia camelliae</name>
    <dbReference type="NCBI Taxonomy" id="1707093"/>
    <lineage>
        <taxon>Bacteria</taxon>
        <taxon>Bacillati</taxon>
        <taxon>Bacillota</taxon>
        <taxon>Bacilli</taxon>
        <taxon>Bacillales</taxon>
        <taxon>Bacillaceae</taxon>
        <taxon>Heyndrickxia</taxon>
    </lineage>
</organism>
<comment type="caution">
    <text evidence="1">The sequence shown here is derived from an EMBL/GenBank/DDBJ whole genome shotgun (WGS) entry which is preliminary data.</text>
</comment>
<dbReference type="AlphaFoldDB" id="A0A2N3LCT4"/>
<name>A0A2N3LCT4_9BACI</name>
<accession>A0A2N3LCT4</accession>
<evidence type="ECO:0000313" key="2">
    <source>
        <dbReference type="Proteomes" id="UP000233440"/>
    </source>
</evidence>
<sequence>MRKPVDAETPRSVKFVEVIETQTGRGNGVDNAFRIVTQYWSKEGKLLGEIDPLDGDKNK</sequence>
<evidence type="ECO:0000313" key="1">
    <source>
        <dbReference type="EMBL" id="PKR82421.1"/>
    </source>
</evidence>
<dbReference type="Proteomes" id="UP000233440">
    <property type="component" value="Unassembled WGS sequence"/>
</dbReference>
<keyword evidence="2" id="KW-1185">Reference proteome</keyword>